<evidence type="ECO:0000313" key="1">
    <source>
        <dbReference type="EMBL" id="DAD80035.1"/>
    </source>
</evidence>
<dbReference type="EMBL" id="BK014878">
    <property type="protein sequence ID" value="DAD80035.1"/>
    <property type="molecule type" value="Genomic_DNA"/>
</dbReference>
<reference evidence="1" key="1">
    <citation type="journal article" date="2021" name="Proc. Natl. Acad. Sci. U.S.A.">
        <title>A Catalog of Tens of Thousands of Viruses from Human Metagenomes Reveals Hidden Associations with Chronic Diseases.</title>
        <authorList>
            <person name="Tisza M.J."/>
            <person name="Buck C.B."/>
        </authorList>
    </citation>
    <scope>NUCLEOTIDE SEQUENCE</scope>
    <source>
        <strain evidence="1">Cti6f5</strain>
    </source>
</reference>
<name>A0A8S5MDM7_9CAUD</name>
<sequence>MFVLFIFFGIIKLNKEKGDLYAVHIIKCYFKSIFVYFNNFSNIYGFVFNCEIYNIYIKKRINS</sequence>
<proteinExistence type="predicted"/>
<protein>
    <submittedName>
        <fullName evidence="1">Uncharacterized protein</fullName>
    </submittedName>
</protein>
<accession>A0A8S5MDM7</accession>
<organism evidence="1">
    <name type="scientific">Siphoviridae sp. cti6f5</name>
    <dbReference type="NCBI Taxonomy" id="2826430"/>
    <lineage>
        <taxon>Viruses</taxon>
        <taxon>Duplodnaviria</taxon>
        <taxon>Heunggongvirae</taxon>
        <taxon>Uroviricota</taxon>
        <taxon>Caudoviricetes</taxon>
    </lineage>
</organism>